<gene>
    <name evidence="9" type="ORF">B1991_00425</name>
</gene>
<keyword evidence="10" id="KW-1185">Reference proteome</keyword>
<keyword evidence="5" id="KW-0520">NAD</keyword>
<evidence type="ECO:0000256" key="5">
    <source>
        <dbReference type="PIRSR" id="PIRSR000350-3"/>
    </source>
</evidence>
<dbReference type="Gene3D" id="3.30.390.30">
    <property type="match status" value="1"/>
</dbReference>
<dbReference type="InterPro" id="IPR004099">
    <property type="entry name" value="Pyr_nucl-diS_OxRdtase_dimer"/>
</dbReference>
<evidence type="ECO:0000259" key="8">
    <source>
        <dbReference type="Pfam" id="PF07992"/>
    </source>
</evidence>
<dbReference type="InterPro" id="IPR023753">
    <property type="entry name" value="FAD/NAD-binding_dom"/>
</dbReference>
<dbReference type="SUPFAM" id="SSF55424">
    <property type="entry name" value="FAD/NAD-linked reductases, dimerisation (C-terminal) domain"/>
    <property type="match status" value="1"/>
</dbReference>
<dbReference type="PANTHER" id="PTHR43014:SF2">
    <property type="entry name" value="MERCURIC REDUCTASE"/>
    <property type="match status" value="1"/>
</dbReference>
<dbReference type="InterPro" id="IPR016156">
    <property type="entry name" value="FAD/NAD-linked_Rdtase_dimer_sf"/>
</dbReference>
<keyword evidence="2" id="KW-0285">Flavoprotein</keyword>
<feature type="disulfide bond" description="Redox-active" evidence="6">
    <location>
        <begin position="75"/>
        <end position="80"/>
    </location>
</feature>
<dbReference type="PIRSF" id="PIRSF000350">
    <property type="entry name" value="Mercury_reductase_MerA"/>
    <property type="match status" value="1"/>
</dbReference>
<comment type="caution">
    <text evidence="9">The sequence shown here is derived from an EMBL/GenBank/DDBJ whole genome shotgun (WGS) entry which is preliminary data.</text>
</comment>
<name>A0A4S3KMP9_9GAMM</name>
<dbReference type="Pfam" id="PF02852">
    <property type="entry name" value="Pyr_redox_dim"/>
    <property type="match status" value="1"/>
</dbReference>
<sequence length="507" mass="54562">MATRYDASISTPQDDDERERLAAVGPVSWSNPVPEAPYQLVILGGGSAGLAAADAAAALGARVALVERHLLGGTCFNTGCVPSKSLLRSAAVYAQMRDAARYGAQPPVAVTVDFAAAMARLRHIRSHLAGTVSVRQLAERGVDVYFGNAQFTGPDSLAVNGQPLPFHRALIATGARPQIPDLPGLKQAGFLTNATVFDLTELPPRLLVIGGGPLGCELAQAFERFGAKVTIVQNMPLFLPHEERDAAQTLSEAFARDGIEVRLNTEVVAIRTEGAEKVIDLVTDDYHSTIRVDAILAGVGRRPNVHGLALEAAGVDYDEATGITVDDHLRTSNRRIFAAGDVCLEARFTDIAEESARIGVRNALLRGRERLSERVVPWCTYTDPEIAHVGLYVREANARGIPIKTYTIPMHQVDRAITDSEQDGFVKLHVGEGSDRILGATIVSRDAGDMISQVTLAMVAGVGLRTLAKVIHAYPTKTEAIRLAAMAYNRRRLSGRLLARLRRCLPH</sequence>
<proteinExistence type="inferred from homology"/>
<dbReference type="RefSeq" id="WP_136256726.1">
    <property type="nucleotide sequence ID" value="NZ_MWIO01000002.1"/>
</dbReference>
<keyword evidence="4" id="KW-0560">Oxidoreductase</keyword>
<evidence type="ECO:0000256" key="1">
    <source>
        <dbReference type="ARBA" id="ARBA00007532"/>
    </source>
</evidence>
<dbReference type="PANTHER" id="PTHR43014">
    <property type="entry name" value="MERCURIC REDUCTASE"/>
    <property type="match status" value="1"/>
</dbReference>
<reference evidence="9 10" key="1">
    <citation type="submission" date="2017-02" db="EMBL/GenBank/DDBJ databases">
        <title>Whole genome sequencing of Rhodanobacter lindaniclasticus DSM 17932.</title>
        <authorList>
            <person name="Kumar S."/>
            <person name="Patil P."/>
            <person name="Patil P.B."/>
        </authorList>
    </citation>
    <scope>NUCLEOTIDE SEQUENCE [LARGE SCALE GENOMIC DNA]</scope>
    <source>
        <strain evidence="9 10">DSM 17932</strain>
    </source>
</reference>
<dbReference type="GO" id="GO:0003955">
    <property type="term" value="F:NAD(P)H dehydrogenase (quinone) activity"/>
    <property type="evidence" value="ECO:0007669"/>
    <property type="project" value="TreeGrafter"/>
</dbReference>
<keyword evidence="3 5" id="KW-0274">FAD</keyword>
<feature type="binding site" evidence="5">
    <location>
        <begin position="210"/>
        <end position="217"/>
    </location>
    <ligand>
        <name>NAD(+)</name>
        <dbReference type="ChEBI" id="CHEBI:57540"/>
    </ligand>
</feature>
<evidence type="ECO:0000256" key="3">
    <source>
        <dbReference type="ARBA" id="ARBA00022827"/>
    </source>
</evidence>
<dbReference type="FunFam" id="3.30.390.30:FF:000001">
    <property type="entry name" value="Dihydrolipoyl dehydrogenase"/>
    <property type="match status" value="1"/>
</dbReference>
<dbReference type="InterPro" id="IPR001100">
    <property type="entry name" value="Pyr_nuc-diS_OxRdtase"/>
</dbReference>
<dbReference type="OrthoDB" id="6132190at2"/>
<dbReference type="Gene3D" id="3.50.50.60">
    <property type="entry name" value="FAD/NAD(P)-binding domain"/>
    <property type="match status" value="2"/>
</dbReference>
<comment type="cofactor">
    <cofactor evidence="5">
        <name>FAD</name>
        <dbReference type="ChEBI" id="CHEBI:57692"/>
    </cofactor>
    <text evidence="5">Binds 1 FAD per subunit.</text>
</comment>
<comment type="similarity">
    <text evidence="1">Belongs to the class-I pyridine nucleotide-disulfide oxidoreductase family.</text>
</comment>
<dbReference type="PRINTS" id="PR00411">
    <property type="entry name" value="PNDRDTASEI"/>
</dbReference>
<evidence type="ECO:0000256" key="2">
    <source>
        <dbReference type="ARBA" id="ARBA00022630"/>
    </source>
</evidence>
<dbReference type="PRINTS" id="PR00368">
    <property type="entry name" value="FADPNR"/>
</dbReference>
<organism evidence="9 10">
    <name type="scientific">Rhodanobacter lindaniclasticus</name>
    <dbReference type="NCBI Taxonomy" id="75310"/>
    <lineage>
        <taxon>Bacteria</taxon>
        <taxon>Pseudomonadati</taxon>
        <taxon>Pseudomonadota</taxon>
        <taxon>Gammaproteobacteria</taxon>
        <taxon>Lysobacterales</taxon>
        <taxon>Rhodanobacteraceae</taxon>
        <taxon>Rhodanobacter</taxon>
    </lineage>
</organism>
<dbReference type="InterPro" id="IPR036188">
    <property type="entry name" value="FAD/NAD-bd_sf"/>
</dbReference>
<evidence type="ECO:0000313" key="9">
    <source>
        <dbReference type="EMBL" id="THD10205.1"/>
    </source>
</evidence>
<evidence type="ECO:0000313" key="10">
    <source>
        <dbReference type="Proteomes" id="UP000306317"/>
    </source>
</evidence>
<evidence type="ECO:0000256" key="4">
    <source>
        <dbReference type="ARBA" id="ARBA00023002"/>
    </source>
</evidence>
<dbReference type="NCBIfam" id="NF004991">
    <property type="entry name" value="PRK06370.1-3"/>
    <property type="match status" value="1"/>
</dbReference>
<dbReference type="Pfam" id="PF07992">
    <property type="entry name" value="Pyr_redox_2"/>
    <property type="match status" value="1"/>
</dbReference>
<evidence type="ECO:0000256" key="6">
    <source>
        <dbReference type="PIRSR" id="PIRSR000350-4"/>
    </source>
</evidence>
<protein>
    <submittedName>
        <fullName evidence="9">Mercuric reductase</fullName>
    </submittedName>
</protein>
<evidence type="ECO:0000259" key="7">
    <source>
        <dbReference type="Pfam" id="PF02852"/>
    </source>
</evidence>
<feature type="domain" description="Pyridine nucleotide-disulphide oxidoreductase dimerisation" evidence="7">
    <location>
        <begin position="376"/>
        <end position="484"/>
    </location>
</feature>
<dbReference type="Proteomes" id="UP000306317">
    <property type="component" value="Unassembled WGS sequence"/>
</dbReference>
<dbReference type="GO" id="GO:0050660">
    <property type="term" value="F:flavin adenine dinucleotide binding"/>
    <property type="evidence" value="ECO:0007669"/>
    <property type="project" value="TreeGrafter"/>
</dbReference>
<feature type="binding site" evidence="5">
    <location>
        <position position="341"/>
    </location>
    <ligand>
        <name>FAD</name>
        <dbReference type="ChEBI" id="CHEBI:57692"/>
    </ligand>
</feature>
<accession>A0A4S3KMP9</accession>
<feature type="domain" description="FAD/NAD(P)-binding" evidence="8">
    <location>
        <begin position="38"/>
        <end position="351"/>
    </location>
</feature>
<dbReference type="SUPFAM" id="SSF51905">
    <property type="entry name" value="FAD/NAD(P)-binding domain"/>
    <property type="match status" value="1"/>
</dbReference>
<dbReference type="AlphaFoldDB" id="A0A4S3KMP9"/>
<feature type="binding site" evidence="5">
    <location>
        <position position="300"/>
    </location>
    <ligand>
        <name>NAD(+)</name>
        <dbReference type="ChEBI" id="CHEBI:57540"/>
    </ligand>
</feature>
<dbReference type="EMBL" id="MWIO01000002">
    <property type="protein sequence ID" value="THD10205.1"/>
    <property type="molecule type" value="Genomic_DNA"/>
</dbReference>
<keyword evidence="5" id="KW-0547">Nucleotide-binding</keyword>
<feature type="binding site" evidence="5">
    <location>
        <position position="84"/>
    </location>
    <ligand>
        <name>FAD</name>
        <dbReference type="ChEBI" id="CHEBI:57692"/>
    </ligand>
</feature>